<accession>A0A1R1XQQ5</accession>
<dbReference type="AlphaFoldDB" id="A0A1R1XQQ5"/>
<name>A0A1R1XQQ5_9FUNG</name>
<comment type="caution">
    <text evidence="1">The sequence shown here is derived from an EMBL/GenBank/DDBJ whole genome shotgun (WGS) entry which is preliminary data.</text>
</comment>
<keyword evidence="2" id="KW-1185">Reference proteome</keyword>
<proteinExistence type="predicted"/>
<protein>
    <submittedName>
        <fullName evidence="1">Uncharacterized protein</fullName>
    </submittedName>
</protein>
<evidence type="ECO:0000313" key="1">
    <source>
        <dbReference type="EMBL" id="OMJ16948.1"/>
    </source>
</evidence>
<dbReference type="EMBL" id="LSSM01003735">
    <property type="protein sequence ID" value="OMJ16948.1"/>
    <property type="molecule type" value="Genomic_DNA"/>
</dbReference>
<gene>
    <name evidence="1" type="ORF">AYI69_g7628</name>
</gene>
<dbReference type="Proteomes" id="UP000187429">
    <property type="component" value="Unassembled WGS sequence"/>
</dbReference>
<sequence>MKGVGEFNYSIDTECDRPKVKNGNIIGVEGVARVVQVGRPVAKAVNGNISVGDWFAKLYGYGPINFIRDRGNFEQAFDF</sequence>
<organism evidence="1 2">
    <name type="scientific">Smittium culicis</name>
    <dbReference type="NCBI Taxonomy" id="133412"/>
    <lineage>
        <taxon>Eukaryota</taxon>
        <taxon>Fungi</taxon>
        <taxon>Fungi incertae sedis</taxon>
        <taxon>Zoopagomycota</taxon>
        <taxon>Kickxellomycotina</taxon>
        <taxon>Harpellomycetes</taxon>
        <taxon>Harpellales</taxon>
        <taxon>Legeriomycetaceae</taxon>
        <taxon>Smittium</taxon>
    </lineage>
</organism>
<evidence type="ECO:0000313" key="2">
    <source>
        <dbReference type="Proteomes" id="UP000187429"/>
    </source>
</evidence>
<reference evidence="2" key="1">
    <citation type="submission" date="2017-01" db="EMBL/GenBank/DDBJ databases">
        <authorList>
            <person name="Wang Y."/>
            <person name="White M."/>
            <person name="Kvist S."/>
            <person name="Moncalvo J.-M."/>
        </authorList>
    </citation>
    <scope>NUCLEOTIDE SEQUENCE [LARGE SCALE GENOMIC DNA]</scope>
    <source>
        <strain evidence="2">ID-206-W2</strain>
    </source>
</reference>